<dbReference type="STRING" id="641665.GCA_002104455_01515"/>
<dbReference type="RefSeq" id="WP_085285821.1">
    <property type="nucleotide sequence ID" value="NZ_FOBI01000017.1"/>
</dbReference>
<accession>A0A1H7S578</accession>
<reference evidence="2" key="1">
    <citation type="submission" date="2016-10" db="EMBL/GenBank/DDBJ databases">
        <authorList>
            <person name="Varghese N."/>
            <person name="Submissions S."/>
        </authorList>
    </citation>
    <scope>NUCLEOTIDE SEQUENCE [LARGE SCALE GENOMIC DNA]</scope>
    <source>
        <strain evidence="2">CGMCC 1.9127</strain>
    </source>
</reference>
<evidence type="ECO:0000313" key="1">
    <source>
        <dbReference type="EMBL" id="SEL67752.1"/>
    </source>
</evidence>
<organism evidence="1 2">
    <name type="scientific">Colwellia chukchiensis</name>
    <dbReference type="NCBI Taxonomy" id="641665"/>
    <lineage>
        <taxon>Bacteria</taxon>
        <taxon>Pseudomonadati</taxon>
        <taxon>Pseudomonadota</taxon>
        <taxon>Gammaproteobacteria</taxon>
        <taxon>Alteromonadales</taxon>
        <taxon>Colwelliaceae</taxon>
        <taxon>Colwellia</taxon>
    </lineage>
</organism>
<name>A0A1H7S578_9GAMM</name>
<keyword evidence="2" id="KW-1185">Reference proteome</keyword>
<evidence type="ECO:0008006" key="3">
    <source>
        <dbReference type="Google" id="ProtNLM"/>
    </source>
</evidence>
<dbReference type="AlphaFoldDB" id="A0A1H7S578"/>
<dbReference type="OrthoDB" id="6387849at2"/>
<gene>
    <name evidence="1" type="ORF">SAMN05216262_11736</name>
</gene>
<dbReference type="Proteomes" id="UP000199297">
    <property type="component" value="Unassembled WGS sequence"/>
</dbReference>
<proteinExistence type="predicted"/>
<dbReference type="EMBL" id="FOBI01000017">
    <property type="protein sequence ID" value="SEL67752.1"/>
    <property type="molecule type" value="Genomic_DNA"/>
</dbReference>
<protein>
    <recommendedName>
        <fullName evidence="3">MYM-type domain-containing protein</fullName>
    </recommendedName>
</protein>
<evidence type="ECO:0000313" key="2">
    <source>
        <dbReference type="Proteomes" id="UP000199297"/>
    </source>
</evidence>
<sequence length="70" mass="7688">MDKQSFARLQGLSANSYNAQKSLIKNVLAGRQVTCQHCGTKIRVVLPADQQTTGLFCDKGCTNIELDFVL</sequence>